<feature type="region of interest" description="Disordered" evidence="5">
    <location>
        <begin position="214"/>
        <end position="256"/>
    </location>
</feature>
<name>A0A7L2ZUB2_9PASE</name>
<feature type="region of interest" description="Disordered" evidence="5">
    <location>
        <begin position="29"/>
        <end position="77"/>
    </location>
</feature>
<dbReference type="InterPro" id="IPR019376">
    <property type="entry name" value="Myeloid_leukemia_factor"/>
</dbReference>
<evidence type="ECO:0000256" key="1">
    <source>
        <dbReference type="ARBA" id="ARBA00004496"/>
    </source>
</evidence>
<feature type="non-terminal residue" evidence="6">
    <location>
        <position position="1"/>
    </location>
</feature>
<feature type="compositionally biased region" description="Basic and acidic residues" evidence="5">
    <location>
        <begin position="44"/>
        <end position="59"/>
    </location>
</feature>
<evidence type="ECO:0000256" key="5">
    <source>
        <dbReference type="SAM" id="MobiDB-lite"/>
    </source>
</evidence>
<organism evidence="6 7">
    <name type="scientific">Prunella fulvescens</name>
    <name type="common">Brown accentor</name>
    <dbReference type="NCBI Taxonomy" id="670355"/>
    <lineage>
        <taxon>Eukaryota</taxon>
        <taxon>Metazoa</taxon>
        <taxon>Chordata</taxon>
        <taxon>Craniata</taxon>
        <taxon>Vertebrata</taxon>
        <taxon>Euteleostomi</taxon>
        <taxon>Archelosauria</taxon>
        <taxon>Archosauria</taxon>
        <taxon>Dinosauria</taxon>
        <taxon>Saurischia</taxon>
        <taxon>Theropoda</taxon>
        <taxon>Coelurosauria</taxon>
        <taxon>Aves</taxon>
        <taxon>Neognathae</taxon>
        <taxon>Neoaves</taxon>
        <taxon>Telluraves</taxon>
        <taxon>Australaves</taxon>
        <taxon>Passeriformes</taxon>
        <taxon>Passeroidea</taxon>
        <taxon>Prunellidae</taxon>
        <taxon>Prunella</taxon>
    </lineage>
</organism>
<evidence type="ECO:0000256" key="4">
    <source>
        <dbReference type="ARBA" id="ARBA00022553"/>
    </source>
</evidence>
<feature type="non-terminal residue" evidence="6">
    <location>
        <position position="277"/>
    </location>
</feature>
<dbReference type="Proteomes" id="UP000553798">
    <property type="component" value="Unassembled WGS sequence"/>
</dbReference>
<dbReference type="EMBL" id="VZTP01016824">
    <property type="protein sequence ID" value="NXT08918.1"/>
    <property type="molecule type" value="Genomic_DNA"/>
</dbReference>
<keyword evidence="4" id="KW-0597">Phosphoprotein</keyword>
<dbReference type="AlphaFoldDB" id="A0A7L2ZUB2"/>
<comment type="subcellular location">
    <subcellularLocation>
        <location evidence="1">Cytoplasm</location>
    </subcellularLocation>
</comment>
<reference evidence="6 7" key="1">
    <citation type="submission" date="2019-09" db="EMBL/GenBank/DDBJ databases">
        <title>Bird 10,000 Genomes (B10K) Project - Family phase.</title>
        <authorList>
            <person name="Zhang G."/>
        </authorList>
    </citation>
    <scope>NUCLEOTIDE SEQUENCE [LARGE SCALE GENOMIC DNA]</scope>
    <source>
        <strain evidence="6">B10K-DU-012-46</strain>
    </source>
</reference>
<protein>
    <submittedName>
        <fullName evidence="6">MLF1 factor</fullName>
    </submittedName>
</protein>
<evidence type="ECO:0000256" key="3">
    <source>
        <dbReference type="ARBA" id="ARBA00022490"/>
    </source>
</evidence>
<evidence type="ECO:0000313" key="6">
    <source>
        <dbReference type="EMBL" id="NXT08918.1"/>
    </source>
</evidence>
<feature type="compositionally biased region" description="Basic and acidic residues" evidence="5">
    <location>
        <begin position="214"/>
        <end position="224"/>
    </location>
</feature>
<evidence type="ECO:0000313" key="7">
    <source>
        <dbReference type="Proteomes" id="UP000553798"/>
    </source>
</evidence>
<sequence length="277" mass="31043">SAGITSACLACRDPFAAHHEHMRQVMRNFPQPFGRDPLPSLPEGGERPEERRAGGRARQDSQVATRGPRRVNFGDPFSAMDRMMSNMRNNMLEMHRKFDDLSIQPEGHSFSSSSVMTYSKVGDEPPKVFQATAQTRTAPGGLKETRKALKDSESGLEKISVGHHIHDRAHVIRKSKNAKTGDEEMNQEFINLDESEAGTFNEEWQKEIMKFRPCRSREAVETSRSRSGHYNPREDGDHCCSFSREKPLGAPGSRVPRDSLEALSVKGTHLALKGSRK</sequence>
<comment type="caution">
    <text evidence="6">The sequence shown here is derived from an EMBL/GenBank/DDBJ whole genome shotgun (WGS) entry which is preliminary data.</text>
</comment>
<proteinExistence type="inferred from homology"/>
<feature type="compositionally biased region" description="Basic and acidic residues" evidence="5">
    <location>
        <begin position="231"/>
        <end position="247"/>
    </location>
</feature>
<comment type="similarity">
    <text evidence="2">Belongs to the MLF family.</text>
</comment>
<keyword evidence="3" id="KW-0963">Cytoplasm</keyword>
<dbReference type="Pfam" id="PF10248">
    <property type="entry name" value="Mlf1IP"/>
    <property type="match status" value="1"/>
</dbReference>
<gene>
    <name evidence="6" type="primary">Mlf1</name>
    <name evidence="6" type="ORF">PRUFUL_R01412</name>
</gene>
<dbReference type="GO" id="GO:0005737">
    <property type="term" value="C:cytoplasm"/>
    <property type="evidence" value="ECO:0007669"/>
    <property type="project" value="UniProtKB-SubCell"/>
</dbReference>
<accession>A0A7L2ZUB2</accession>
<keyword evidence="7" id="KW-1185">Reference proteome</keyword>
<dbReference type="PANTHER" id="PTHR13105">
    <property type="entry name" value="MYELOID LEUKEMIA FACTOR"/>
    <property type="match status" value="1"/>
</dbReference>
<evidence type="ECO:0000256" key="2">
    <source>
        <dbReference type="ARBA" id="ARBA00008332"/>
    </source>
</evidence>